<comment type="subcellular location">
    <subcellularLocation>
        <location evidence="1">Endoplasmic reticulum membrane</location>
    </subcellularLocation>
</comment>
<dbReference type="InterPro" id="IPR001849">
    <property type="entry name" value="PH_domain"/>
</dbReference>
<dbReference type="CDD" id="cd21675">
    <property type="entry name" value="SMP_TEX2"/>
    <property type="match status" value="1"/>
</dbReference>
<dbReference type="PROSITE" id="PS51847">
    <property type="entry name" value="SMP"/>
    <property type="match status" value="1"/>
</dbReference>
<dbReference type="PROSITE" id="PS50003">
    <property type="entry name" value="PH_DOMAIN"/>
    <property type="match status" value="1"/>
</dbReference>
<evidence type="ECO:0000256" key="1">
    <source>
        <dbReference type="ARBA" id="ARBA00004586"/>
    </source>
</evidence>
<dbReference type="PANTHER" id="PTHR13466">
    <property type="entry name" value="TEX2 PROTEIN-RELATED"/>
    <property type="match status" value="1"/>
</dbReference>
<dbReference type="InterPro" id="IPR011993">
    <property type="entry name" value="PH-like_dom_sf"/>
</dbReference>
<feature type="region of interest" description="Disordered" evidence="9">
    <location>
        <begin position="418"/>
        <end position="443"/>
    </location>
</feature>
<dbReference type="InterPro" id="IPR057080">
    <property type="entry name" value="PH_SMPa"/>
</dbReference>
<evidence type="ECO:0000256" key="7">
    <source>
        <dbReference type="ARBA" id="ARBA00023121"/>
    </source>
</evidence>
<sequence>MIVAFSAGFLSGLVALLAIEVSVVLFVIRRLARKKQSVEALEKKESSDLDGEPISISSNKTGFIWVLEPDKIPKVDSDMARTSSGGAKDPSSKKKFVEVTPVKKYAKIKDQSLIISDYNGTKTVIELLGCTVVAVSSSDLYSRKWDKKYPIKLEDNQSKIYKGHKSFYIYAETNWEKESWCKALRLASSDKSKHLSHCQLIKDFHDYLSLLNAKYPSFLKPSILLNETMDKQSRPVGPPSRVGFFMKKIAKKAPTKAGFEGKTDGETKITEKFDGPAAVEEKCSDDEGTLCLNLLFSRLFFDAKRREEIGAIIKDRIQRTLSNMRLPSYIGKITCTGLDLGTVPPYLTKMRVLPMNLDELSAVEVEFEYSGDIKLDFETRLEIREPELQQEILHSSREGSGSIEVGSDLLEGIEQYGNVGRPELDGTSDNKHDQGKSIDEEKLETSSSWASSYVSRWKNILHSFSDQVSQVPLSLEVKIGAAKGTLRLYVKPPPSDQIWFGFQSMPDMEWNIETSIGDRKITNSRVGSIIGNQFKAGLRENLVLPNCGSICIPFMIAEKDDWAERDAAPFIWVRQEPANSKPIETSQIEKDENVSIREESKKETEVVLANNDSNLKQPLLHAEKPSEEIIVPSRERDMGDKLEDSNRQKKVSTRAKMIDFGRKMGDKLEEKRRHIEEKSRHIVEKMRENART</sequence>
<dbReference type="EMBL" id="JAMQYH010000003">
    <property type="protein sequence ID" value="KAJ1694489.1"/>
    <property type="molecule type" value="Genomic_DNA"/>
</dbReference>
<keyword evidence="8 10" id="KW-0472">Membrane</keyword>
<keyword evidence="14" id="KW-1185">Reference proteome</keyword>
<dbReference type="Pfam" id="PF23065">
    <property type="entry name" value="PH_SMPa"/>
    <property type="match status" value="1"/>
</dbReference>
<comment type="caution">
    <text evidence="13">The sequence shown here is derived from an EMBL/GenBank/DDBJ whole genome shotgun (WGS) entry which is preliminary data.</text>
</comment>
<evidence type="ECO:0000256" key="10">
    <source>
        <dbReference type="SAM" id="Phobius"/>
    </source>
</evidence>
<dbReference type="SUPFAM" id="SSF50729">
    <property type="entry name" value="PH domain-like"/>
    <property type="match status" value="1"/>
</dbReference>
<feature type="region of interest" description="Disordered" evidence="9">
    <location>
        <begin position="631"/>
        <end position="692"/>
    </location>
</feature>
<dbReference type="Gene3D" id="2.30.29.30">
    <property type="entry name" value="Pleckstrin-homology domain (PH domain)/Phosphotyrosine-binding domain (PTB)"/>
    <property type="match status" value="1"/>
</dbReference>
<evidence type="ECO:0000256" key="8">
    <source>
        <dbReference type="ARBA" id="ARBA00023136"/>
    </source>
</evidence>
<reference evidence="13" key="1">
    <citation type="journal article" date="2022" name="Cell">
        <title>Repeat-based holocentromeres influence genome architecture and karyotype evolution.</title>
        <authorList>
            <person name="Hofstatter P.G."/>
            <person name="Thangavel G."/>
            <person name="Lux T."/>
            <person name="Neumann P."/>
            <person name="Vondrak T."/>
            <person name="Novak P."/>
            <person name="Zhang M."/>
            <person name="Costa L."/>
            <person name="Castellani M."/>
            <person name="Scott A."/>
            <person name="Toegelov H."/>
            <person name="Fuchs J."/>
            <person name="Mata-Sucre Y."/>
            <person name="Dias Y."/>
            <person name="Vanzela A.L.L."/>
            <person name="Huettel B."/>
            <person name="Almeida C.C.S."/>
            <person name="Simkova H."/>
            <person name="Souza G."/>
            <person name="Pedrosa-Harand A."/>
            <person name="Macas J."/>
            <person name="Mayer K.F.X."/>
            <person name="Houben A."/>
            <person name="Marques A."/>
        </authorList>
    </citation>
    <scope>NUCLEOTIDE SEQUENCE</scope>
    <source>
        <strain evidence="13">RhyBre1mFocal</strain>
    </source>
</reference>
<dbReference type="AlphaFoldDB" id="A0A9Q0CJC4"/>
<protein>
    <recommendedName>
        <fullName evidence="15">SMP-LTD domain-containing protein</fullName>
    </recommendedName>
</protein>
<dbReference type="OrthoDB" id="26740at2759"/>
<evidence type="ECO:0000256" key="6">
    <source>
        <dbReference type="ARBA" id="ARBA00023055"/>
    </source>
</evidence>
<feature type="domain" description="PH" evidence="11">
    <location>
        <begin position="103"/>
        <end position="189"/>
    </location>
</feature>
<dbReference type="GO" id="GO:0005789">
    <property type="term" value="C:endoplasmic reticulum membrane"/>
    <property type="evidence" value="ECO:0007669"/>
    <property type="project" value="UniProtKB-SubCell"/>
</dbReference>
<organism evidence="13 14">
    <name type="scientific">Rhynchospora breviuscula</name>
    <dbReference type="NCBI Taxonomy" id="2022672"/>
    <lineage>
        <taxon>Eukaryota</taxon>
        <taxon>Viridiplantae</taxon>
        <taxon>Streptophyta</taxon>
        <taxon>Embryophyta</taxon>
        <taxon>Tracheophyta</taxon>
        <taxon>Spermatophyta</taxon>
        <taxon>Magnoliopsida</taxon>
        <taxon>Liliopsida</taxon>
        <taxon>Poales</taxon>
        <taxon>Cyperaceae</taxon>
        <taxon>Cyperoideae</taxon>
        <taxon>Rhynchosporeae</taxon>
        <taxon>Rhynchospora</taxon>
    </lineage>
</organism>
<evidence type="ECO:0000259" key="12">
    <source>
        <dbReference type="PROSITE" id="PS51847"/>
    </source>
</evidence>
<dbReference type="GO" id="GO:0006869">
    <property type="term" value="P:lipid transport"/>
    <property type="evidence" value="ECO:0007669"/>
    <property type="project" value="UniProtKB-KW"/>
</dbReference>
<evidence type="ECO:0000256" key="9">
    <source>
        <dbReference type="SAM" id="MobiDB-lite"/>
    </source>
</evidence>
<keyword evidence="6" id="KW-0445">Lipid transport</keyword>
<dbReference type="InterPro" id="IPR031468">
    <property type="entry name" value="SMP_LBD"/>
</dbReference>
<feature type="transmembrane region" description="Helical" evidence="10">
    <location>
        <begin position="6"/>
        <end position="28"/>
    </location>
</feature>
<dbReference type="PANTHER" id="PTHR13466:SF0">
    <property type="entry name" value="SMP-LTD DOMAIN-CONTAINING PROTEIN"/>
    <property type="match status" value="1"/>
</dbReference>
<feature type="compositionally biased region" description="Basic and acidic residues" evidence="9">
    <location>
        <begin position="631"/>
        <end position="647"/>
    </location>
</feature>
<keyword evidence="5 10" id="KW-1133">Transmembrane helix</keyword>
<keyword evidence="2" id="KW-0813">Transport</keyword>
<gene>
    <name evidence="13" type="ORF">LUZ63_011187</name>
</gene>
<dbReference type="Proteomes" id="UP001151287">
    <property type="component" value="Unassembled WGS sequence"/>
</dbReference>
<feature type="domain" description="SMP-LTD" evidence="12">
    <location>
        <begin position="290"/>
        <end position="553"/>
    </location>
</feature>
<evidence type="ECO:0000256" key="5">
    <source>
        <dbReference type="ARBA" id="ARBA00022989"/>
    </source>
</evidence>
<keyword evidence="3 10" id="KW-0812">Transmembrane</keyword>
<feature type="compositionally biased region" description="Basic and acidic residues" evidence="9">
    <location>
        <begin position="656"/>
        <end position="692"/>
    </location>
</feature>
<keyword evidence="4" id="KW-0256">Endoplasmic reticulum</keyword>
<dbReference type="GO" id="GO:0008289">
    <property type="term" value="F:lipid binding"/>
    <property type="evidence" value="ECO:0007669"/>
    <property type="project" value="UniProtKB-KW"/>
</dbReference>
<evidence type="ECO:0000256" key="2">
    <source>
        <dbReference type="ARBA" id="ARBA00022448"/>
    </source>
</evidence>
<accession>A0A9Q0CJC4</accession>
<evidence type="ECO:0008006" key="15">
    <source>
        <dbReference type="Google" id="ProtNLM"/>
    </source>
</evidence>
<evidence type="ECO:0000259" key="11">
    <source>
        <dbReference type="PROSITE" id="PS50003"/>
    </source>
</evidence>
<evidence type="ECO:0000313" key="13">
    <source>
        <dbReference type="EMBL" id="KAJ1694489.1"/>
    </source>
</evidence>
<evidence type="ECO:0000256" key="4">
    <source>
        <dbReference type="ARBA" id="ARBA00022824"/>
    </source>
</evidence>
<feature type="compositionally biased region" description="Basic and acidic residues" evidence="9">
    <location>
        <begin position="422"/>
        <end position="443"/>
    </location>
</feature>
<evidence type="ECO:0000256" key="3">
    <source>
        <dbReference type="ARBA" id="ARBA00022692"/>
    </source>
</evidence>
<proteinExistence type="predicted"/>
<evidence type="ECO:0000313" key="14">
    <source>
        <dbReference type="Proteomes" id="UP001151287"/>
    </source>
</evidence>
<name>A0A9Q0CJC4_9POAL</name>
<keyword evidence="7" id="KW-0446">Lipid-binding</keyword>